<protein>
    <recommendedName>
        <fullName evidence="3">DUF1902 domain-containing protein</fullName>
    </recommendedName>
</protein>
<dbReference type="RefSeq" id="WP_134133019.1">
    <property type="nucleotide sequence ID" value="NZ_SODU01000005.1"/>
</dbReference>
<name>A0ABY2F5F0_9ACTN</name>
<evidence type="ECO:0000313" key="1">
    <source>
        <dbReference type="EMBL" id="TDW81702.1"/>
    </source>
</evidence>
<evidence type="ECO:0000313" key="2">
    <source>
        <dbReference type="Proteomes" id="UP000295060"/>
    </source>
</evidence>
<reference evidence="1 2" key="1">
    <citation type="submission" date="2019-03" db="EMBL/GenBank/DDBJ databases">
        <title>Genomic Encyclopedia of Type Strains, Phase III (KMG-III): the genomes of soil and plant-associated and newly described type strains.</title>
        <authorList>
            <person name="Whitman W."/>
        </authorList>
    </citation>
    <scope>NUCLEOTIDE SEQUENCE [LARGE SCALE GENOMIC DNA]</scope>
    <source>
        <strain evidence="1 2">VKMAc-2574</strain>
    </source>
</reference>
<keyword evidence="2" id="KW-1185">Reference proteome</keyword>
<evidence type="ECO:0008006" key="3">
    <source>
        <dbReference type="Google" id="ProtNLM"/>
    </source>
</evidence>
<sequence>MQRDITVPFTVVQDENGAWCAAAALSAEAFANGEGATRDAAIADLREAIVLLVAEIGVPDQLTVTVETD</sequence>
<comment type="caution">
    <text evidence="1">The sequence shown here is derived from an EMBL/GenBank/DDBJ whole genome shotgun (WGS) entry which is preliminary data.</text>
</comment>
<dbReference type="EMBL" id="SODU01000005">
    <property type="protein sequence ID" value="TDW81702.1"/>
    <property type="molecule type" value="Genomic_DNA"/>
</dbReference>
<organism evidence="1 2">
    <name type="scientific">Kribbella pratensis</name>
    <dbReference type="NCBI Taxonomy" id="2512112"/>
    <lineage>
        <taxon>Bacteria</taxon>
        <taxon>Bacillati</taxon>
        <taxon>Actinomycetota</taxon>
        <taxon>Actinomycetes</taxon>
        <taxon>Propionibacteriales</taxon>
        <taxon>Kribbellaceae</taxon>
        <taxon>Kribbella</taxon>
    </lineage>
</organism>
<accession>A0ABY2F5F0</accession>
<proteinExistence type="predicted"/>
<gene>
    <name evidence="1" type="ORF">EV137_7712</name>
</gene>
<dbReference type="Proteomes" id="UP000295060">
    <property type="component" value="Unassembled WGS sequence"/>
</dbReference>